<gene>
    <name evidence="1" type="ORF">CR513_06515</name>
</gene>
<sequence>RRVHLDLDRLGSSLKDLGWSLFTIEVKGELVKFLQSNIDIFAWTSIVMSRIDPKFISHRLYTHYIKTLEDGLVTSLNSKVLIKKLEMLKKCKGDILTHDEQSFRATYKEDVKNNAFKYNDECDKIFEKFKTILSTPTIKYKTSRNFLYLRSPLVSSLSKNRLRGNY</sequence>
<accession>A0A371I2A4</accession>
<dbReference type="EMBL" id="QJKJ01001115">
    <property type="protein sequence ID" value="RDY09163.1"/>
    <property type="molecule type" value="Genomic_DNA"/>
</dbReference>
<comment type="caution">
    <text evidence="1">The sequence shown here is derived from an EMBL/GenBank/DDBJ whole genome shotgun (WGS) entry which is preliminary data.</text>
</comment>
<dbReference type="AlphaFoldDB" id="A0A371I2A4"/>
<organism evidence="1 2">
    <name type="scientific">Mucuna pruriens</name>
    <name type="common">Velvet bean</name>
    <name type="synonym">Dolichos pruriens</name>
    <dbReference type="NCBI Taxonomy" id="157652"/>
    <lineage>
        <taxon>Eukaryota</taxon>
        <taxon>Viridiplantae</taxon>
        <taxon>Streptophyta</taxon>
        <taxon>Embryophyta</taxon>
        <taxon>Tracheophyta</taxon>
        <taxon>Spermatophyta</taxon>
        <taxon>Magnoliopsida</taxon>
        <taxon>eudicotyledons</taxon>
        <taxon>Gunneridae</taxon>
        <taxon>Pentapetalae</taxon>
        <taxon>rosids</taxon>
        <taxon>fabids</taxon>
        <taxon>Fabales</taxon>
        <taxon>Fabaceae</taxon>
        <taxon>Papilionoideae</taxon>
        <taxon>50 kb inversion clade</taxon>
        <taxon>NPAAA clade</taxon>
        <taxon>indigoferoid/millettioid clade</taxon>
        <taxon>Phaseoleae</taxon>
        <taxon>Mucuna</taxon>
    </lineage>
</organism>
<feature type="non-terminal residue" evidence="1">
    <location>
        <position position="1"/>
    </location>
</feature>
<dbReference type="Proteomes" id="UP000257109">
    <property type="component" value="Unassembled WGS sequence"/>
</dbReference>
<evidence type="ECO:0000313" key="1">
    <source>
        <dbReference type="EMBL" id="RDY09163.1"/>
    </source>
</evidence>
<protein>
    <submittedName>
        <fullName evidence="1">Uncharacterized protein</fullName>
    </submittedName>
</protein>
<reference evidence="1" key="1">
    <citation type="submission" date="2018-05" db="EMBL/GenBank/DDBJ databases">
        <title>Draft genome of Mucuna pruriens seed.</title>
        <authorList>
            <person name="Nnadi N.E."/>
            <person name="Vos R."/>
            <person name="Hasami M.H."/>
            <person name="Devisetty U.K."/>
            <person name="Aguiy J.C."/>
        </authorList>
    </citation>
    <scope>NUCLEOTIDE SEQUENCE [LARGE SCALE GENOMIC DNA]</scope>
    <source>
        <strain evidence="1">JCA_2017</strain>
    </source>
</reference>
<name>A0A371I2A4_MUCPR</name>
<evidence type="ECO:0000313" key="2">
    <source>
        <dbReference type="Proteomes" id="UP000257109"/>
    </source>
</evidence>
<feature type="non-terminal residue" evidence="1">
    <location>
        <position position="166"/>
    </location>
</feature>
<keyword evidence="2" id="KW-1185">Reference proteome</keyword>
<proteinExistence type="predicted"/>